<dbReference type="EMBL" id="JBHPBY010000686">
    <property type="protein sequence ID" value="MFC1854030.1"/>
    <property type="molecule type" value="Genomic_DNA"/>
</dbReference>
<dbReference type="Proteomes" id="UP001594351">
    <property type="component" value="Unassembled WGS sequence"/>
</dbReference>
<keyword evidence="2" id="KW-1185">Reference proteome</keyword>
<feature type="non-terminal residue" evidence="1">
    <location>
        <position position="107"/>
    </location>
</feature>
<protein>
    <submittedName>
        <fullName evidence="1">Uncharacterized protein</fullName>
    </submittedName>
</protein>
<name>A0ABV6Z6G8_UNCC1</name>
<sequence>MKHKKKIWNHPAVNVFFIFLLCGSLLFRGSEVEATGNGHISLLRIDVNDSIQSLRVPIHAHLFDLYGQEYVLTLLSTTRADTQGLVYTILDADTAGATYFLARTRQR</sequence>
<evidence type="ECO:0000313" key="2">
    <source>
        <dbReference type="Proteomes" id="UP001594351"/>
    </source>
</evidence>
<organism evidence="1 2">
    <name type="scientific">candidate division CSSED10-310 bacterium</name>
    <dbReference type="NCBI Taxonomy" id="2855610"/>
    <lineage>
        <taxon>Bacteria</taxon>
        <taxon>Bacteria division CSSED10-310</taxon>
    </lineage>
</organism>
<comment type="caution">
    <text evidence="1">The sequence shown here is derived from an EMBL/GenBank/DDBJ whole genome shotgun (WGS) entry which is preliminary data.</text>
</comment>
<reference evidence="1 2" key="1">
    <citation type="submission" date="2024-09" db="EMBL/GenBank/DDBJ databases">
        <title>Laminarin stimulates single cell rates of sulfate reduction while oxygen inhibits transcriptomic activity in coastal marine sediment.</title>
        <authorList>
            <person name="Lindsay M."/>
            <person name="Orcutt B."/>
            <person name="Emerson D."/>
            <person name="Stepanauskas R."/>
            <person name="D'Angelo T."/>
        </authorList>
    </citation>
    <scope>NUCLEOTIDE SEQUENCE [LARGE SCALE GENOMIC DNA]</scope>
    <source>
        <strain evidence="1">SAG AM-311-K15</strain>
    </source>
</reference>
<accession>A0ABV6Z6G8</accession>
<evidence type="ECO:0000313" key="1">
    <source>
        <dbReference type="EMBL" id="MFC1854030.1"/>
    </source>
</evidence>
<proteinExistence type="predicted"/>
<gene>
    <name evidence="1" type="ORF">ACFL27_27915</name>
</gene>